<evidence type="ECO:0000313" key="2">
    <source>
        <dbReference type="Proteomes" id="UP001190700"/>
    </source>
</evidence>
<accession>A0AAE0GR57</accession>
<proteinExistence type="predicted"/>
<name>A0AAE0GR57_9CHLO</name>
<evidence type="ECO:0000313" key="1">
    <source>
        <dbReference type="EMBL" id="KAK3282518.1"/>
    </source>
</evidence>
<gene>
    <name evidence="1" type="ORF">CYMTET_9750</name>
</gene>
<feature type="non-terminal residue" evidence="1">
    <location>
        <position position="1"/>
    </location>
</feature>
<dbReference type="AlphaFoldDB" id="A0AAE0GR57"/>
<dbReference type="Proteomes" id="UP001190700">
    <property type="component" value="Unassembled WGS sequence"/>
</dbReference>
<protein>
    <submittedName>
        <fullName evidence="1">Uncharacterized protein</fullName>
    </submittedName>
</protein>
<sequence>VSCEFTSSAPSSTCTHLTCTSSILSSFGYFTSLDKVGTLSWIFCKSPGVHGVGFQLLQDQSFSRSSVPSRLKRVMLRRKF</sequence>
<reference evidence="1 2" key="1">
    <citation type="journal article" date="2015" name="Genome Biol. Evol.">
        <title>Comparative Genomics of a Bacterivorous Green Alga Reveals Evolutionary Causalities and Consequences of Phago-Mixotrophic Mode of Nutrition.</title>
        <authorList>
            <person name="Burns J.A."/>
            <person name="Paasch A."/>
            <person name="Narechania A."/>
            <person name="Kim E."/>
        </authorList>
    </citation>
    <scope>NUCLEOTIDE SEQUENCE [LARGE SCALE GENOMIC DNA]</scope>
    <source>
        <strain evidence="1 2">PLY_AMNH</strain>
    </source>
</reference>
<organism evidence="1 2">
    <name type="scientific">Cymbomonas tetramitiformis</name>
    <dbReference type="NCBI Taxonomy" id="36881"/>
    <lineage>
        <taxon>Eukaryota</taxon>
        <taxon>Viridiplantae</taxon>
        <taxon>Chlorophyta</taxon>
        <taxon>Pyramimonadophyceae</taxon>
        <taxon>Pyramimonadales</taxon>
        <taxon>Pyramimonadaceae</taxon>
        <taxon>Cymbomonas</taxon>
    </lineage>
</organism>
<comment type="caution">
    <text evidence="1">The sequence shown here is derived from an EMBL/GenBank/DDBJ whole genome shotgun (WGS) entry which is preliminary data.</text>
</comment>
<dbReference type="EMBL" id="LGRX02003267">
    <property type="protein sequence ID" value="KAK3282518.1"/>
    <property type="molecule type" value="Genomic_DNA"/>
</dbReference>
<keyword evidence="2" id="KW-1185">Reference proteome</keyword>